<evidence type="ECO:0000256" key="1">
    <source>
        <dbReference type="SAM" id="Phobius"/>
    </source>
</evidence>
<dbReference type="RefSeq" id="WP_222876121.1">
    <property type="nucleotide sequence ID" value="NZ_AP023361.1"/>
</dbReference>
<reference evidence="2 3" key="1">
    <citation type="submission" date="2020-08" db="EMBL/GenBank/DDBJ databases">
        <title>Genome sequence of Rhizobiales bacterium strain IZ6.</title>
        <authorList>
            <person name="Nakai R."/>
            <person name="Naganuma T."/>
        </authorList>
    </citation>
    <scope>NUCLEOTIDE SEQUENCE [LARGE SCALE GENOMIC DNA]</scope>
    <source>
        <strain evidence="2 3">IZ6</strain>
    </source>
</reference>
<keyword evidence="3" id="KW-1185">Reference proteome</keyword>
<feature type="transmembrane region" description="Helical" evidence="1">
    <location>
        <begin position="15"/>
        <end position="35"/>
    </location>
</feature>
<dbReference type="EMBL" id="AP023361">
    <property type="protein sequence ID" value="BCJ89408.1"/>
    <property type="molecule type" value="Genomic_DNA"/>
</dbReference>
<evidence type="ECO:0000313" key="2">
    <source>
        <dbReference type="EMBL" id="BCJ89408.1"/>
    </source>
</evidence>
<proteinExistence type="predicted"/>
<gene>
    <name evidence="2" type="ORF">IZ6_01430</name>
</gene>
<organism evidence="2 3">
    <name type="scientific">Terrihabitans soli</name>
    <dbReference type="NCBI Taxonomy" id="708113"/>
    <lineage>
        <taxon>Bacteria</taxon>
        <taxon>Pseudomonadati</taxon>
        <taxon>Pseudomonadota</taxon>
        <taxon>Alphaproteobacteria</taxon>
        <taxon>Hyphomicrobiales</taxon>
        <taxon>Terrihabitans</taxon>
    </lineage>
</organism>
<protein>
    <submittedName>
        <fullName evidence="2">Uncharacterized protein</fullName>
    </submittedName>
</protein>
<evidence type="ECO:0000313" key="3">
    <source>
        <dbReference type="Proteomes" id="UP000515317"/>
    </source>
</evidence>
<keyword evidence="1" id="KW-0472">Membrane</keyword>
<keyword evidence="1" id="KW-0812">Transmembrane</keyword>
<keyword evidence="1" id="KW-1133">Transmembrane helix</keyword>
<accession>A0A6S6QSH2</accession>
<sequence>MEGLIGILSEIPGPVLAGLFGLLGIGMGALIGLLLRNEFLRVVALLICTTAATLGGGFFIKPAESSTDADRVLDELKTTSKLYALLAEIHPEIETAMKDKVNEVLSSGLSPEGVFQQAGAGSAEILSGYFLYYVEEAGDEPTYRLLQRNAETIRLLETSPDACVGYYLGVPRFTQEEVEGLLREPIRAETEIKAEMVESALNSPSKANILEVNDLIDVLTTAYSRSGYDPDNLGKIGDVESLPPEEGCKVGIEFNAAVAGLDQATAVSVYKSLTKLALEP</sequence>
<dbReference type="AlphaFoldDB" id="A0A6S6QSH2"/>
<name>A0A6S6QSH2_9HYPH</name>
<feature type="transmembrane region" description="Helical" evidence="1">
    <location>
        <begin position="42"/>
        <end position="60"/>
    </location>
</feature>
<dbReference type="Proteomes" id="UP000515317">
    <property type="component" value="Chromosome"/>
</dbReference>
<dbReference type="KEGG" id="tso:IZ6_01430"/>